<evidence type="ECO:0000259" key="18">
    <source>
        <dbReference type="PROSITE" id="PS50056"/>
    </source>
</evidence>
<feature type="active site" description="Phosphocysteine intermediate" evidence="13">
    <location>
        <position position="443"/>
    </location>
</feature>
<dbReference type="PROSITE" id="PS00383">
    <property type="entry name" value="TYR_PHOSPHATASE_1"/>
    <property type="match status" value="1"/>
</dbReference>
<dbReference type="Pfam" id="PF21098">
    <property type="entry name" value="PH-GRAM_MTMR6-like"/>
    <property type="match status" value="1"/>
</dbReference>
<evidence type="ECO:0000256" key="6">
    <source>
        <dbReference type="ARBA" id="ARBA00022723"/>
    </source>
</evidence>
<keyword evidence="8" id="KW-0378">Hydrolase</keyword>
<evidence type="ECO:0000313" key="22">
    <source>
        <dbReference type="RefSeq" id="XP_034250998.1"/>
    </source>
</evidence>
<dbReference type="SUPFAM" id="SSF57903">
    <property type="entry name" value="FYVE/PHD zinc finger"/>
    <property type="match status" value="1"/>
</dbReference>
<sequence length="801" mass="90299">MSSILSRLASIASMDSSVAGHMAGPGGCLPTSTSSTPSNPPTPLQSPLEPCASQAMGGQRGSVASVSSNTSSSTQSVHSACANLPGSPSMYGRIRSWILADTSDQPETCRGEPVTRKVENVRMLDRYNIRKPSLGNLFLTTTHLMFFDSENKKETWILHMHIGSVEKLPLTTAGSPLQLRCKTFRSVTFVLPRERDCHEIFTSLQQLSQPVHMEDLYCFNYLSSTESPPKSAGWGTFDMQAEFKRMNVPNDQWSTTLLNKDYDLCDTYPRNLYVPQSASTNILLGSSQFRSKGRLPVLTYLNHNKAALCRCSQPLSGFSARCLEDEQMLNCILRTNPNSSHMYVVDTRPRINAMANKAAGKGYENENFYENIKFYFWGIENIHVMRAGLAKLLETCELKSPSMNNFLSGLDSSGWLKHIKSILDTSWFIANALDKGISVVVHCSDGWDRTAQVCSLAALLLDPYYRTIKGYQALIEKDWLGFGHKFSERIGHVAGDAKEISPVFTQFIDCTWQLMCQQPAAFEFNEQFLFTLHDHVSSCQYGTFIGNCEKDRIDLRLHERTFSLWNYMTNHKNEYLNPLYSLEACPRVLTPILAPQIIRFWRDMYCRFENDVHPREPLSDLLLATCDHSSSLEDHVKLLQKRISALKQQLADDSGEKENSLENTEAVVDNKYLYEKASGINEEIKSPSLEGNKDLVKVTSHPLSASYENGLNNLITADQLSEEMKSVALDWKTLRNIEECSCSTPFDHFSRKHHCWKCGDVFCTRCIDKNTALPGHLSQREVPVCRPCYRQVLRSNSIESP</sequence>
<evidence type="ECO:0000256" key="9">
    <source>
        <dbReference type="ARBA" id="ARBA00022833"/>
    </source>
</evidence>
<dbReference type="GO" id="GO:0004438">
    <property type="term" value="F:phosphatidylinositol-3-phosphate phosphatase activity"/>
    <property type="evidence" value="ECO:0007669"/>
    <property type="project" value="TreeGrafter"/>
</dbReference>
<evidence type="ECO:0000256" key="14">
    <source>
        <dbReference type="PIRSR" id="PIRSR630564-2"/>
    </source>
</evidence>
<keyword evidence="6" id="KW-0479">Metal-binding</keyword>
<dbReference type="PROSITE" id="PS50056">
    <property type="entry name" value="TYR_PHOSPHATASE_2"/>
    <property type="match status" value="1"/>
</dbReference>
<dbReference type="Gene3D" id="2.30.29.30">
    <property type="entry name" value="Pleckstrin-homology domain (PH domain)/Phosphotyrosine-binding domain (PTB)"/>
    <property type="match status" value="1"/>
</dbReference>
<dbReference type="InterPro" id="IPR000387">
    <property type="entry name" value="Tyr_Pase_dom"/>
</dbReference>
<keyword evidence="5" id="KW-0963">Cytoplasm</keyword>
<name>A0A6P8ZZX9_THRPL</name>
<keyword evidence="7 15" id="KW-0863">Zinc-finger</keyword>
<feature type="binding site" evidence="14">
    <location>
        <begin position="443"/>
        <end position="449"/>
    </location>
    <ligand>
        <name>substrate</name>
    </ligand>
</feature>
<dbReference type="InterPro" id="IPR048994">
    <property type="entry name" value="PH-GRAM_MTMR6-9"/>
</dbReference>
<dbReference type="GeneID" id="117651261"/>
<dbReference type="InterPro" id="IPR029021">
    <property type="entry name" value="Prot-tyrosine_phosphatase-like"/>
</dbReference>
<dbReference type="Pfam" id="PF01363">
    <property type="entry name" value="FYVE"/>
    <property type="match status" value="1"/>
</dbReference>
<keyword evidence="9" id="KW-0862">Zinc</keyword>
<evidence type="ECO:0000256" key="10">
    <source>
        <dbReference type="ARBA" id="ARBA00023098"/>
    </source>
</evidence>
<comment type="subcellular location">
    <subcellularLocation>
        <location evidence="2">Cytoplasm</location>
    </subcellularLocation>
    <subcellularLocation>
        <location evidence="1">Endomembrane system</location>
        <topology evidence="1">Peripheral membrane protein</topology>
    </subcellularLocation>
</comment>
<evidence type="ECO:0000256" key="1">
    <source>
        <dbReference type="ARBA" id="ARBA00004184"/>
    </source>
</evidence>
<dbReference type="CTD" id="9107"/>
<evidence type="ECO:0000256" key="12">
    <source>
        <dbReference type="ARBA" id="ARBA00032571"/>
    </source>
</evidence>
<dbReference type="SMART" id="SM00064">
    <property type="entry name" value="FYVE"/>
    <property type="match status" value="1"/>
</dbReference>
<dbReference type="InterPro" id="IPR003595">
    <property type="entry name" value="Tyr_Pase_cat"/>
</dbReference>
<comment type="similarity">
    <text evidence="3">Belongs to the protein-tyrosine phosphatase family. Non-receptor class myotubularin subfamily.</text>
</comment>
<reference evidence="22" key="1">
    <citation type="submission" date="2025-08" db="UniProtKB">
        <authorList>
            <consortium name="RefSeq"/>
        </authorList>
    </citation>
    <scope>IDENTIFICATION</scope>
    <source>
        <tissue evidence="22">Total insect</tissue>
    </source>
</reference>
<dbReference type="PANTHER" id="PTHR10807:SF8">
    <property type="entry name" value="PHOSPHATIDYLINOSITOL-3-PHOSPHATE PHOSPHATASE"/>
    <property type="match status" value="1"/>
</dbReference>
<dbReference type="CDD" id="cd15738">
    <property type="entry name" value="FYVE_MTMR_unchar"/>
    <property type="match status" value="1"/>
</dbReference>
<dbReference type="InterPro" id="IPR016130">
    <property type="entry name" value="Tyr_Pase_AS"/>
</dbReference>
<dbReference type="InParanoid" id="A0A6P8ZZX9"/>
<dbReference type="FunFam" id="2.30.29.30:FF:000135">
    <property type="entry name" value="Myotubularin related protein 6"/>
    <property type="match status" value="1"/>
</dbReference>
<keyword evidence="21" id="KW-1185">Reference proteome</keyword>
<dbReference type="Proteomes" id="UP000515158">
    <property type="component" value="Unplaced"/>
</dbReference>
<feature type="binding site" evidence="14">
    <location>
        <begin position="381"/>
        <end position="382"/>
    </location>
    <ligand>
        <name>substrate</name>
    </ligand>
</feature>
<dbReference type="InterPro" id="IPR030564">
    <property type="entry name" value="Myotubularin"/>
</dbReference>
<evidence type="ECO:0000256" key="7">
    <source>
        <dbReference type="ARBA" id="ARBA00022771"/>
    </source>
</evidence>
<dbReference type="FunCoup" id="A0A6P8ZZX9">
    <property type="interactions" value="216"/>
</dbReference>
<dbReference type="GO" id="GO:0005737">
    <property type="term" value="C:cytoplasm"/>
    <property type="evidence" value="ECO:0007669"/>
    <property type="project" value="UniProtKB-SubCell"/>
</dbReference>
<dbReference type="CDD" id="cd14532">
    <property type="entry name" value="PTP-MTMR6-like"/>
    <property type="match status" value="1"/>
</dbReference>
<dbReference type="EC" id="3.1.3.95" evidence="4"/>
<evidence type="ECO:0000256" key="13">
    <source>
        <dbReference type="PIRSR" id="PIRSR630564-1"/>
    </source>
</evidence>
<keyword evidence="10" id="KW-0443">Lipid metabolism</keyword>
<dbReference type="InterPro" id="IPR000306">
    <property type="entry name" value="Znf_FYVE"/>
</dbReference>
<evidence type="ECO:0000256" key="8">
    <source>
        <dbReference type="ARBA" id="ARBA00022801"/>
    </source>
</evidence>
<evidence type="ECO:0000256" key="11">
    <source>
        <dbReference type="ARBA" id="ARBA00023136"/>
    </source>
</evidence>
<evidence type="ECO:0000313" key="21">
    <source>
        <dbReference type="Proteomes" id="UP000515158"/>
    </source>
</evidence>
<keyword evidence="11" id="KW-0472">Membrane</keyword>
<dbReference type="SUPFAM" id="SSF52799">
    <property type="entry name" value="(Phosphotyrosine protein) phosphatases II"/>
    <property type="match status" value="1"/>
</dbReference>
<evidence type="ECO:0000256" key="3">
    <source>
        <dbReference type="ARBA" id="ARBA00007471"/>
    </source>
</evidence>
<dbReference type="GO" id="GO:0008270">
    <property type="term" value="F:zinc ion binding"/>
    <property type="evidence" value="ECO:0007669"/>
    <property type="project" value="UniProtKB-KW"/>
</dbReference>
<protein>
    <recommendedName>
        <fullName evidence="4">phosphatidylinositol-3,5-bisphosphate 3-phosphatase</fullName>
        <ecNumber evidence="4">3.1.3.95</ecNumber>
    </recommendedName>
    <alternativeName>
        <fullName evidence="12">Phosphatidylinositol-3,5-bisphosphate 3-phosphatase</fullName>
    </alternativeName>
</protein>
<dbReference type="GO" id="GO:0012505">
    <property type="term" value="C:endomembrane system"/>
    <property type="evidence" value="ECO:0007669"/>
    <property type="project" value="UniProtKB-SubCell"/>
</dbReference>
<dbReference type="GO" id="GO:0046856">
    <property type="term" value="P:phosphatidylinositol dephosphorylation"/>
    <property type="evidence" value="ECO:0007669"/>
    <property type="project" value="TreeGrafter"/>
</dbReference>
<dbReference type="SMART" id="SM00404">
    <property type="entry name" value="PTPc_motif"/>
    <property type="match status" value="1"/>
</dbReference>
<dbReference type="InterPro" id="IPR017455">
    <property type="entry name" value="Znf_FYVE-rel"/>
</dbReference>
<feature type="domain" description="Myotubularin phosphatase" evidence="20">
    <location>
        <begin position="233"/>
        <end position="605"/>
    </location>
</feature>
<dbReference type="PROSITE" id="PS51339">
    <property type="entry name" value="PPASE_MYOTUBULARIN"/>
    <property type="match status" value="1"/>
</dbReference>
<feature type="compositionally biased region" description="Low complexity" evidence="17">
    <location>
        <begin position="62"/>
        <end position="80"/>
    </location>
</feature>
<dbReference type="OrthoDB" id="271628at2759"/>
<evidence type="ECO:0000256" key="5">
    <source>
        <dbReference type="ARBA" id="ARBA00022490"/>
    </source>
</evidence>
<dbReference type="InterPro" id="IPR011011">
    <property type="entry name" value="Znf_FYVE_PHD"/>
</dbReference>
<feature type="coiled-coil region" evidence="16">
    <location>
        <begin position="629"/>
        <end position="656"/>
    </location>
</feature>
<evidence type="ECO:0000259" key="19">
    <source>
        <dbReference type="PROSITE" id="PS50178"/>
    </source>
</evidence>
<dbReference type="InterPro" id="IPR010569">
    <property type="entry name" value="Myotubularin-like_Pase_dom"/>
</dbReference>
<evidence type="ECO:0000259" key="20">
    <source>
        <dbReference type="PROSITE" id="PS51339"/>
    </source>
</evidence>
<dbReference type="PROSITE" id="PS50178">
    <property type="entry name" value="ZF_FYVE"/>
    <property type="match status" value="1"/>
</dbReference>
<evidence type="ECO:0000256" key="4">
    <source>
        <dbReference type="ARBA" id="ARBA00012903"/>
    </source>
</evidence>
<organism evidence="22">
    <name type="scientific">Thrips palmi</name>
    <name type="common">Melon thrips</name>
    <dbReference type="NCBI Taxonomy" id="161013"/>
    <lineage>
        <taxon>Eukaryota</taxon>
        <taxon>Metazoa</taxon>
        <taxon>Ecdysozoa</taxon>
        <taxon>Arthropoda</taxon>
        <taxon>Hexapoda</taxon>
        <taxon>Insecta</taxon>
        <taxon>Pterygota</taxon>
        <taxon>Neoptera</taxon>
        <taxon>Paraneoptera</taxon>
        <taxon>Thysanoptera</taxon>
        <taxon>Terebrantia</taxon>
        <taxon>Thripoidea</taxon>
        <taxon>Thripidae</taxon>
        <taxon>Thrips</taxon>
    </lineage>
</organism>
<dbReference type="Gene3D" id="3.30.40.10">
    <property type="entry name" value="Zinc/RING finger domain, C3HC4 (zinc finger)"/>
    <property type="match status" value="1"/>
</dbReference>
<proteinExistence type="inferred from homology"/>
<dbReference type="InterPro" id="IPR011993">
    <property type="entry name" value="PH-like_dom_sf"/>
</dbReference>
<evidence type="ECO:0000256" key="17">
    <source>
        <dbReference type="SAM" id="MobiDB-lite"/>
    </source>
</evidence>
<accession>A0A6P8ZZX9</accession>
<keyword evidence="16" id="KW-0175">Coiled coil</keyword>
<evidence type="ECO:0000256" key="16">
    <source>
        <dbReference type="SAM" id="Coils"/>
    </source>
</evidence>
<feature type="domain" description="FYVE-type" evidence="19">
    <location>
        <begin position="742"/>
        <end position="793"/>
    </location>
</feature>
<gene>
    <name evidence="22" type="primary">LOC117651261</name>
</gene>
<dbReference type="Pfam" id="PF06602">
    <property type="entry name" value="Myotub-related"/>
    <property type="match status" value="1"/>
</dbReference>
<dbReference type="AlphaFoldDB" id="A0A6P8ZZX9"/>
<evidence type="ECO:0000256" key="2">
    <source>
        <dbReference type="ARBA" id="ARBA00004496"/>
    </source>
</evidence>
<feature type="region of interest" description="Disordered" evidence="17">
    <location>
        <begin position="23"/>
        <end position="81"/>
    </location>
</feature>
<dbReference type="KEGG" id="tpal:117651261"/>
<dbReference type="PANTHER" id="PTHR10807">
    <property type="entry name" value="MYOTUBULARIN-RELATED"/>
    <property type="match status" value="1"/>
</dbReference>
<dbReference type="GO" id="GO:0052629">
    <property type="term" value="F:phosphatidylinositol-3,5-bisphosphate 3-phosphatase activity"/>
    <property type="evidence" value="ECO:0007669"/>
    <property type="project" value="UniProtKB-EC"/>
</dbReference>
<feature type="domain" description="Tyrosine specific protein phosphatases" evidence="18">
    <location>
        <begin position="413"/>
        <end position="474"/>
    </location>
</feature>
<evidence type="ECO:0000256" key="15">
    <source>
        <dbReference type="PROSITE-ProRule" id="PRU00091"/>
    </source>
</evidence>
<dbReference type="SUPFAM" id="SSF50729">
    <property type="entry name" value="PH domain-like"/>
    <property type="match status" value="1"/>
</dbReference>
<dbReference type="CDD" id="cd13210">
    <property type="entry name" value="PH-GRAM_MTMR6-like"/>
    <property type="match status" value="1"/>
</dbReference>
<dbReference type="InterPro" id="IPR013083">
    <property type="entry name" value="Znf_RING/FYVE/PHD"/>
</dbReference>
<dbReference type="RefSeq" id="XP_034250998.1">
    <property type="nucleotide sequence ID" value="XM_034395107.1"/>
</dbReference>